<dbReference type="InterPro" id="IPR036291">
    <property type="entry name" value="NAD(P)-bd_dom_sf"/>
</dbReference>
<dbReference type="AlphaFoldDB" id="A0A4Z1KDM5"/>
<proteinExistence type="predicted"/>
<dbReference type="Gene3D" id="3.40.50.720">
    <property type="entry name" value="NAD(P)-binding Rossmann-like Domain"/>
    <property type="match status" value="1"/>
</dbReference>
<dbReference type="Proteomes" id="UP000297280">
    <property type="component" value="Unassembled WGS sequence"/>
</dbReference>
<evidence type="ECO:0000313" key="2">
    <source>
        <dbReference type="Proteomes" id="UP000297280"/>
    </source>
</evidence>
<accession>A0A4Z1KDM5</accession>
<protein>
    <submittedName>
        <fullName evidence="1">Uncharacterized protein</fullName>
    </submittedName>
</protein>
<evidence type="ECO:0000313" key="1">
    <source>
        <dbReference type="EMBL" id="TGO81632.1"/>
    </source>
</evidence>
<organism evidence="1 2">
    <name type="scientific">Botrytis porri</name>
    <dbReference type="NCBI Taxonomy" id="87229"/>
    <lineage>
        <taxon>Eukaryota</taxon>
        <taxon>Fungi</taxon>
        <taxon>Dikarya</taxon>
        <taxon>Ascomycota</taxon>
        <taxon>Pezizomycotina</taxon>
        <taxon>Leotiomycetes</taxon>
        <taxon>Helotiales</taxon>
        <taxon>Sclerotiniaceae</taxon>
        <taxon>Botrytis</taxon>
    </lineage>
</organism>
<keyword evidence="2" id="KW-1185">Reference proteome</keyword>
<name>A0A4Z1KDM5_9HELO</name>
<sequence length="126" mass="13694">MDILKKAEKVACVDVGGKRITTTVYVDDAARIRLLAAQNAKSGEVVNASSATNVTFHEMWENMVTALNLPLKHLSTEDAIASLGPFLTKFISVENRATGAKARDVLGWKPSGLSILEEIRLVSLQR</sequence>
<comment type="caution">
    <text evidence="1">The sequence shown here is derived from an EMBL/GenBank/DDBJ whole genome shotgun (WGS) entry which is preliminary data.</text>
</comment>
<dbReference type="EMBL" id="PQXO01001069">
    <property type="protein sequence ID" value="TGO81632.1"/>
    <property type="molecule type" value="Genomic_DNA"/>
</dbReference>
<dbReference type="STRING" id="87229.A0A4Z1KDM5"/>
<dbReference type="SUPFAM" id="SSF51735">
    <property type="entry name" value="NAD(P)-binding Rossmann-fold domains"/>
    <property type="match status" value="1"/>
</dbReference>
<gene>
    <name evidence="1" type="ORF">BPOR_1075g00020</name>
</gene>
<reference evidence="1 2" key="1">
    <citation type="submission" date="2017-12" db="EMBL/GenBank/DDBJ databases">
        <title>Comparative genomics of Botrytis spp.</title>
        <authorList>
            <person name="Valero-Jimenez C.A."/>
            <person name="Tapia P."/>
            <person name="Veloso J."/>
            <person name="Silva-Moreno E."/>
            <person name="Staats M."/>
            <person name="Valdes J.H."/>
            <person name="Van Kan J.A.L."/>
        </authorList>
    </citation>
    <scope>NUCLEOTIDE SEQUENCE [LARGE SCALE GENOMIC DNA]</scope>
    <source>
        <strain evidence="1 2">MUCL3349</strain>
    </source>
</reference>